<reference evidence="2 3" key="1">
    <citation type="submission" date="2018-06" db="EMBL/GenBank/DDBJ databases">
        <title>The draft genome sequences of strains SCU63 and S1.</title>
        <authorList>
            <person name="Gan L."/>
        </authorList>
    </citation>
    <scope>NUCLEOTIDE SEQUENCE [LARGE SCALE GENOMIC DNA]</scope>
    <source>
        <strain evidence="2 3">SCU63</strain>
    </source>
</reference>
<dbReference type="EMBL" id="QLZR01000006">
    <property type="protein sequence ID" value="RAZ75427.1"/>
    <property type="molecule type" value="Genomic_DNA"/>
</dbReference>
<dbReference type="AlphaFoldDB" id="A0A365KQG1"/>
<comment type="caution">
    <text evidence="2">The sequence shown here is derived from an EMBL/GenBank/DDBJ whole genome shotgun (WGS) entry which is preliminary data.</text>
</comment>
<feature type="region of interest" description="Disordered" evidence="1">
    <location>
        <begin position="46"/>
        <end position="65"/>
    </location>
</feature>
<evidence type="ECO:0000313" key="3">
    <source>
        <dbReference type="Proteomes" id="UP000251002"/>
    </source>
</evidence>
<organism evidence="2 3">
    <name type="scientific">Planococcus halotolerans</name>
    <dbReference type="NCBI Taxonomy" id="2233542"/>
    <lineage>
        <taxon>Bacteria</taxon>
        <taxon>Bacillati</taxon>
        <taxon>Bacillota</taxon>
        <taxon>Bacilli</taxon>
        <taxon>Bacillales</taxon>
        <taxon>Caryophanaceae</taxon>
        <taxon>Planococcus</taxon>
    </lineage>
</organism>
<evidence type="ECO:0000256" key="1">
    <source>
        <dbReference type="SAM" id="MobiDB-lite"/>
    </source>
</evidence>
<name>A0A365KQG1_9BACL</name>
<keyword evidence="3" id="KW-1185">Reference proteome</keyword>
<gene>
    <name evidence="2" type="ORF">DP120_13715</name>
</gene>
<sequence length="65" mass="7259">MQARVVPASSFFIYARLCTKYAQLRVKYAQLSSIYAQLKAKYAQLHKSTEKPQKKAGPQNGPAAN</sequence>
<protein>
    <submittedName>
        <fullName evidence="2">Uncharacterized protein</fullName>
    </submittedName>
</protein>
<accession>A0A365KQG1</accession>
<proteinExistence type="predicted"/>
<evidence type="ECO:0000313" key="2">
    <source>
        <dbReference type="EMBL" id="RAZ75427.1"/>
    </source>
</evidence>
<dbReference type="Proteomes" id="UP000251002">
    <property type="component" value="Unassembled WGS sequence"/>
</dbReference>